<protein>
    <submittedName>
        <fullName evidence="1">Protein kinase</fullName>
    </submittedName>
</protein>
<evidence type="ECO:0000313" key="2">
    <source>
        <dbReference type="Proteomes" id="UP001202961"/>
    </source>
</evidence>
<accession>A0ABT0UBM3</accession>
<keyword evidence="2" id="KW-1185">Reference proteome</keyword>
<dbReference type="SUPFAM" id="SSF53633">
    <property type="entry name" value="Carbamate kinase-like"/>
    <property type="match status" value="1"/>
</dbReference>
<dbReference type="GO" id="GO:0016301">
    <property type="term" value="F:kinase activity"/>
    <property type="evidence" value="ECO:0007669"/>
    <property type="project" value="UniProtKB-KW"/>
</dbReference>
<keyword evidence="1" id="KW-0808">Transferase</keyword>
<evidence type="ECO:0000313" key="1">
    <source>
        <dbReference type="EMBL" id="MCM2374392.1"/>
    </source>
</evidence>
<keyword evidence="1" id="KW-0418">Kinase</keyword>
<proteinExistence type="predicted"/>
<dbReference type="Gene3D" id="3.40.1160.10">
    <property type="entry name" value="Acetylglutamate kinase-like"/>
    <property type="match status" value="1"/>
</dbReference>
<sequence length="215" mass="24464">MLRVLKIGGSLLLREDLLGDLREWFVRQPPAIHVAIAGGGDMINAVRHWDRLRPSNSADIHWRCVHMLQFSFECLKDSFRKDARWPDLDSIDDHASFQRFIESIQTFADEASDSNQANRFILCNVPAFYRRDVEERPANTRLPESWDTTTDSIALWLAEQIAADECVLLKSCEVSDHASLEDLVQSGVIDSACSLFTDSQFTIRVERLPQAGTQE</sequence>
<name>A0ABT0UBM3_9BACT</name>
<gene>
    <name evidence="1" type="ORF">NB063_27555</name>
</gene>
<dbReference type="RefSeq" id="WP_250932283.1">
    <property type="nucleotide sequence ID" value="NZ_JAMQBK010000084.1"/>
</dbReference>
<dbReference type="EMBL" id="JAMQBK010000084">
    <property type="protein sequence ID" value="MCM2374392.1"/>
    <property type="molecule type" value="Genomic_DNA"/>
</dbReference>
<reference evidence="1 2" key="1">
    <citation type="journal article" date="2022" name="Syst. Appl. Microbiol.">
        <title>Rhodopirellula aestuarii sp. nov., a novel member of the genus Rhodopirellula isolated from brackish sediments collected in the Tagus River estuary, Portugal.</title>
        <authorList>
            <person name="Vitorino I.R."/>
            <person name="Klimek D."/>
            <person name="Calusinska M."/>
            <person name="Lobo-da-Cunha A."/>
            <person name="Vasconcelos V."/>
            <person name="Lage O.M."/>
        </authorList>
    </citation>
    <scope>NUCLEOTIDE SEQUENCE [LARGE SCALE GENOMIC DNA]</scope>
    <source>
        <strain evidence="1 2">ICT_H3.1</strain>
    </source>
</reference>
<organism evidence="1 2">
    <name type="scientific">Aporhodopirellula aestuarii</name>
    <dbReference type="NCBI Taxonomy" id="2950107"/>
    <lineage>
        <taxon>Bacteria</taxon>
        <taxon>Pseudomonadati</taxon>
        <taxon>Planctomycetota</taxon>
        <taxon>Planctomycetia</taxon>
        <taxon>Pirellulales</taxon>
        <taxon>Pirellulaceae</taxon>
        <taxon>Aporhodopirellula</taxon>
    </lineage>
</organism>
<dbReference type="InterPro" id="IPR036393">
    <property type="entry name" value="AceGlu_kinase-like_sf"/>
</dbReference>
<comment type="caution">
    <text evidence="1">The sequence shown here is derived from an EMBL/GenBank/DDBJ whole genome shotgun (WGS) entry which is preliminary data.</text>
</comment>
<dbReference type="Proteomes" id="UP001202961">
    <property type="component" value="Unassembled WGS sequence"/>
</dbReference>